<sequence length="83" mass="8616">MSTTQLQNAPIAPIRPLDPATISQLRSSVNITSLPNTLSEVLQNALDAAATTITISLNLPRSSLTITDNGHGIPPSDLAIIGT</sequence>
<dbReference type="GO" id="GO:0032300">
    <property type="term" value="C:mismatch repair complex"/>
    <property type="evidence" value="ECO:0007669"/>
    <property type="project" value="InterPro"/>
</dbReference>
<evidence type="ECO:0000313" key="2">
    <source>
        <dbReference type="EMBL" id="RPA70554.1"/>
    </source>
</evidence>
<dbReference type="InterPro" id="IPR036890">
    <property type="entry name" value="HATPase_C_sf"/>
</dbReference>
<keyword evidence="3" id="KW-1185">Reference proteome</keyword>
<dbReference type="PANTHER" id="PTHR10073">
    <property type="entry name" value="DNA MISMATCH REPAIR PROTEIN MLH, PMS, MUTL"/>
    <property type="match status" value="1"/>
</dbReference>
<dbReference type="GO" id="GO:0006298">
    <property type="term" value="P:mismatch repair"/>
    <property type="evidence" value="ECO:0007669"/>
    <property type="project" value="InterPro"/>
</dbReference>
<dbReference type="PANTHER" id="PTHR10073:SF47">
    <property type="entry name" value="DNA MISMATCH REPAIR PROTEIN MLH3"/>
    <property type="match status" value="1"/>
</dbReference>
<comment type="similarity">
    <text evidence="1">Belongs to the DNA mismatch repair MutL/HexB family.</text>
</comment>
<proteinExistence type="inferred from homology"/>
<dbReference type="OrthoDB" id="10263226at2759"/>
<evidence type="ECO:0000256" key="1">
    <source>
        <dbReference type="ARBA" id="ARBA00006082"/>
    </source>
</evidence>
<dbReference type="GO" id="GO:0016887">
    <property type="term" value="F:ATP hydrolysis activity"/>
    <property type="evidence" value="ECO:0007669"/>
    <property type="project" value="InterPro"/>
</dbReference>
<feature type="non-terminal residue" evidence="2">
    <location>
        <position position="83"/>
    </location>
</feature>
<reference evidence="2 3" key="1">
    <citation type="journal article" date="2018" name="Nat. Ecol. Evol.">
        <title>Pezizomycetes genomes reveal the molecular basis of ectomycorrhizal truffle lifestyle.</title>
        <authorList>
            <person name="Murat C."/>
            <person name="Payen T."/>
            <person name="Noel B."/>
            <person name="Kuo A."/>
            <person name="Morin E."/>
            <person name="Chen J."/>
            <person name="Kohler A."/>
            <person name="Krizsan K."/>
            <person name="Balestrini R."/>
            <person name="Da Silva C."/>
            <person name="Montanini B."/>
            <person name="Hainaut M."/>
            <person name="Levati E."/>
            <person name="Barry K.W."/>
            <person name="Belfiori B."/>
            <person name="Cichocki N."/>
            <person name="Clum A."/>
            <person name="Dockter R.B."/>
            <person name="Fauchery L."/>
            <person name="Guy J."/>
            <person name="Iotti M."/>
            <person name="Le Tacon F."/>
            <person name="Lindquist E.A."/>
            <person name="Lipzen A."/>
            <person name="Malagnac F."/>
            <person name="Mello A."/>
            <person name="Molinier V."/>
            <person name="Miyauchi S."/>
            <person name="Poulain J."/>
            <person name="Riccioni C."/>
            <person name="Rubini A."/>
            <person name="Sitrit Y."/>
            <person name="Splivallo R."/>
            <person name="Traeger S."/>
            <person name="Wang M."/>
            <person name="Zifcakova L."/>
            <person name="Wipf D."/>
            <person name="Zambonelli A."/>
            <person name="Paolocci F."/>
            <person name="Nowrousian M."/>
            <person name="Ottonello S."/>
            <person name="Baldrian P."/>
            <person name="Spatafora J.W."/>
            <person name="Henrissat B."/>
            <person name="Nagy L.G."/>
            <person name="Aury J.M."/>
            <person name="Wincker P."/>
            <person name="Grigoriev I.V."/>
            <person name="Bonfante P."/>
            <person name="Martin F.M."/>
        </authorList>
    </citation>
    <scope>NUCLEOTIDE SEQUENCE [LARGE SCALE GENOMIC DNA]</scope>
    <source>
        <strain evidence="2 3">RN42</strain>
    </source>
</reference>
<accession>A0A3N4HLJ9</accession>
<dbReference type="STRING" id="1160509.A0A3N4HLJ9"/>
<organism evidence="2 3">
    <name type="scientific">Ascobolus immersus RN42</name>
    <dbReference type="NCBI Taxonomy" id="1160509"/>
    <lineage>
        <taxon>Eukaryota</taxon>
        <taxon>Fungi</taxon>
        <taxon>Dikarya</taxon>
        <taxon>Ascomycota</taxon>
        <taxon>Pezizomycotina</taxon>
        <taxon>Pezizomycetes</taxon>
        <taxon>Pezizales</taxon>
        <taxon>Ascobolaceae</taxon>
        <taxon>Ascobolus</taxon>
    </lineage>
</organism>
<evidence type="ECO:0008006" key="4">
    <source>
        <dbReference type="Google" id="ProtNLM"/>
    </source>
</evidence>
<dbReference type="EMBL" id="ML120269">
    <property type="protein sequence ID" value="RPA70554.1"/>
    <property type="molecule type" value="Genomic_DNA"/>
</dbReference>
<dbReference type="Gene3D" id="3.30.565.10">
    <property type="entry name" value="Histidine kinase-like ATPase, C-terminal domain"/>
    <property type="match status" value="1"/>
</dbReference>
<dbReference type="Proteomes" id="UP000275078">
    <property type="component" value="Unassembled WGS sequence"/>
</dbReference>
<protein>
    <recommendedName>
        <fullName evidence="4">ATPase domain of HSP90 chaperone/DNA topoisomerase II/histidine kinase</fullName>
    </recommendedName>
</protein>
<dbReference type="Pfam" id="PF13589">
    <property type="entry name" value="HATPase_c_3"/>
    <property type="match status" value="1"/>
</dbReference>
<dbReference type="SUPFAM" id="SSF55874">
    <property type="entry name" value="ATPase domain of HSP90 chaperone/DNA topoisomerase II/histidine kinase"/>
    <property type="match status" value="1"/>
</dbReference>
<name>A0A3N4HLJ9_ASCIM</name>
<dbReference type="GO" id="GO:0140664">
    <property type="term" value="F:ATP-dependent DNA damage sensor activity"/>
    <property type="evidence" value="ECO:0007669"/>
    <property type="project" value="InterPro"/>
</dbReference>
<dbReference type="AlphaFoldDB" id="A0A3N4HLJ9"/>
<gene>
    <name evidence="2" type="ORF">BJ508DRAFT_219171</name>
</gene>
<dbReference type="InterPro" id="IPR038973">
    <property type="entry name" value="MutL/Mlh/Pms-like"/>
</dbReference>
<evidence type="ECO:0000313" key="3">
    <source>
        <dbReference type="Proteomes" id="UP000275078"/>
    </source>
</evidence>